<dbReference type="InterPro" id="IPR045281">
    <property type="entry name" value="CONSTANS-like"/>
</dbReference>
<dbReference type="GO" id="GO:0005634">
    <property type="term" value="C:nucleus"/>
    <property type="evidence" value="ECO:0007669"/>
    <property type="project" value="UniProtKB-SubCell"/>
</dbReference>
<comment type="similarity">
    <text evidence="2">Belongs to the CONSTANS family.</text>
</comment>
<dbReference type="SMART" id="SM00336">
    <property type="entry name" value="BBOX"/>
    <property type="match status" value="2"/>
</dbReference>
<sequence>MASKLCDSCKSATATLFCRADSAFLCISCDSKIHAANKLASRHLRVWVCEVCEQAPAHVTCKADAASLCVTCDRDIHSANPLAQRHERVPVTPYFGSSSAVHGGGDAVNFLEYRCFDDVDGGDDVSREEAEAESWLLPNPGGGDTKGVESVDLNTGQYVFGVEMHPYLDMDRYVDPKVEVQEQNSSGTTDGVVPVQGNKLGFQAPSLVDDNCCFDLDFSSGSKTFSGGYGYDSLSHSSSIGLLDFDIGPEKRTDLVSVPESWPEIRKPKTDGCWVQVSSSSLDVGVVPDGSALTDISNPYSRSVSNGMESANQTVQLSAVDREARVLRYREKRKNRKFEKTIRYASRKAYAETRPRIKGRFAKRTDSGVEVDRSSIYGFGVVPSF</sequence>
<feature type="domain" description="B box-type" evidence="10">
    <location>
        <begin position="1"/>
        <end position="48"/>
    </location>
</feature>
<dbReference type="PANTHER" id="PTHR31319:SF77">
    <property type="entry name" value="ZINC FINGER PROTEIN CONSTANS-LIKE 4"/>
    <property type="match status" value="1"/>
</dbReference>
<evidence type="ECO:0000256" key="3">
    <source>
        <dbReference type="ARBA" id="ARBA00022723"/>
    </source>
</evidence>
<protein>
    <submittedName>
        <fullName evidence="12">Uncharacterized protein</fullName>
    </submittedName>
</protein>
<evidence type="ECO:0000259" key="10">
    <source>
        <dbReference type="PROSITE" id="PS50119"/>
    </source>
</evidence>
<keyword evidence="3" id="KW-0479">Metal-binding</keyword>
<dbReference type="InterPro" id="IPR000315">
    <property type="entry name" value="Znf_B-box"/>
</dbReference>
<reference evidence="12" key="1">
    <citation type="submission" date="2019-03" db="EMBL/GenBank/DDBJ databases">
        <authorList>
            <person name="Mank J."/>
            <person name="Almeida P."/>
        </authorList>
    </citation>
    <scope>NUCLEOTIDE SEQUENCE</scope>
    <source>
        <strain evidence="12">78183</strain>
    </source>
</reference>
<dbReference type="Pfam" id="PF00643">
    <property type="entry name" value="zf-B_box"/>
    <property type="match status" value="2"/>
</dbReference>
<evidence type="ECO:0000259" key="11">
    <source>
        <dbReference type="PROSITE" id="PS51017"/>
    </source>
</evidence>
<keyword evidence="4 7" id="KW-0863">Zinc-finger</keyword>
<dbReference type="InterPro" id="IPR010402">
    <property type="entry name" value="CCT_domain"/>
</dbReference>
<dbReference type="GO" id="GO:0003700">
    <property type="term" value="F:DNA-binding transcription factor activity"/>
    <property type="evidence" value="ECO:0007669"/>
    <property type="project" value="TreeGrafter"/>
</dbReference>
<dbReference type="GO" id="GO:0009909">
    <property type="term" value="P:regulation of flower development"/>
    <property type="evidence" value="ECO:0007669"/>
    <property type="project" value="InterPro"/>
</dbReference>
<accession>A0A6N2N958</accession>
<keyword evidence="6 8" id="KW-0539">Nucleus</keyword>
<evidence type="ECO:0000256" key="5">
    <source>
        <dbReference type="ARBA" id="ARBA00022833"/>
    </source>
</evidence>
<dbReference type="AlphaFoldDB" id="A0A6N2N958"/>
<evidence type="ECO:0000256" key="6">
    <source>
        <dbReference type="ARBA" id="ARBA00023242"/>
    </source>
</evidence>
<keyword evidence="5" id="KW-0862">Zinc</keyword>
<proteinExistence type="inferred from homology"/>
<evidence type="ECO:0000256" key="1">
    <source>
        <dbReference type="ARBA" id="ARBA00004123"/>
    </source>
</evidence>
<dbReference type="InterPro" id="IPR049808">
    <property type="entry name" value="CONSTANS-like_Bbox1"/>
</dbReference>
<dbReference type="PANTHER" id="PTHR31319">
    <property type="entry name" value="ZINC FINGER PROTEIN CONSTANS-LIKE 4"/>
    <property type="match status" value="1"/>
</dbReference>
<dbReference type="CDD" id="cd19821">
    <property type="entry name" value="Bbox1_BBX-like"/>
    <property type="match status" value="2"/>
</dbReference>
<feature type="domain" description="B box-type" evidence="10">
    <location>
        <begin position="44"/>
        <end position="91"/>
    </location>
</feature>
<dbReference type="GO" id="GO:0008270">
    <property type="term" value="F:zinc ion binding"/>
    <property type="evidence" value="ECO:0007669"/>
    <property type="project" value="UniProtKB-KW"/>
</dbReference>
<feature type="domain" description="CCT" evidence="11">
    <location>
        <begin position="322"/>
        <end position="364"/>
    </location>
</feature>
<evidence type="ECO:0000256" key="4">
    <source>
        <dbReference type="ARBA" id="ARBA00022771"/>
    </source>
</evidence>
<evidence type="ECO:0000313" key="12">
    <source>
        <dbReference type="EMBL" id="VFU63258.1"/>
    </source>
</evidence>
<name>A0A6N2N958_SALVM</name>
<evidence type="ECO:0000256" key="8">
    <source>
        <dbReference type="PROSITE-ProRule" id="PRU00357"/>
    </source>
</evidence>
<dbReference type="Pfam" id="PF06203">
    <property type="entry name" value="CCT"/>
    <property type="match status" value="1"/>
</dbReference>
<evidence type="ECO:0000256" key="7">
    <source>
        <dbReference type="PROSITE-ProRule" id="PRU00024"/>
    </source>
</evidence>
<gene>
    <name evidence="12" type="ORF">SVIM_LOCUS481406</name>
</gene>
<comment type="subcellular location">
    <subcellularLocation>
        <location evidence="1 8">Nucleus</location>
    </subcellularLocation>
</comment>
<dbReference type="PROSITE" id="PS51017">
    <property type="entry name" value="CCT"/>
    <property type="match status" value="1"/>
</dbReference>
<evidence type="ECO:0000256" key="9">
    <source>
        <dbReference type="SAM" id="MobiDB-lite"/>
    </source>
</evidence>
<organism evidence="12">
    <name type="scientific">Salix viminalis</name>
    <name type="common">Common osier</name>
    <name type="synonym">Basket willow</name>
    <dbReference type="NCBI Taxonomy" id="40686"/>
    <lineage>
        <taxon>Eukaryota</taxon>
        <taxon>Viridiplantae</taxon>
        <taxon>Streptophyta</taxon>
        <taxon>Embryophyta</taxon>
        <taxon>Tracheophyta</taxon>
        <taxon>Spermatophyta</taxon>
        <taxon>Magnoliopsida</taxon>
        <taxon>eudicotyledons</taxon>
        <taxon>Gunneridae</taxon>
        <taxon>Pentapetalae</taxon>
        <taxon>rosids</taxon>
        <taxon>fabids</taxon>
        <taxon>Malpighiales</taxon>
        <taxon>Salicaceae</taxon>
        <taxon>Saliceae</taxon>
        <taxon>Salix</taxon>
    </lineage>
</organism>
<dbReference type="EMBL" id="CAADRP010002196">
    <property type="protein sequence ID" value="VFU63258.1"/>
    <property type="molecule type" value="Genomic_DNA"/>
</dbReference>
<evidence type="ECO:0000256" key="2">
    <source>
        <dbReference type="ARBA" id="ARBA00010024"/>
    </source>
</evidence>
<feature type="region of interest" description="Disordered" evidence="9">
    <location>
        <begin position="127"/>
        <end position="147"/>
    </location>
</feature>
<dbReference type="PROSITE" id="PS50119">
    <property type="entry name" value="ZF_BBOX"/>
    <property type="match status" value="2"/>
</dbReference>